<name>A0A7D7N878_9NEIS</name>
<keyword evidence="1" id="KW-0805">Transcription regulation</keyword>
<keyword evidence="2" id="KW-0238">DNA-binding</keyword>
<dbReference type="InterPro" id="IPR011991">
    <property type="entry name" value="ArsR-like_HTH"/>
</dbReference>
<dbReference type="InterPro" id="IPR036390">
    <property type="entry name" value="WH_DNA-bd_sf"/>
</dbReference>
<accession>A0A7D7N878</accession>
<protein>
    <submittedName>
        <fullName evidence="5">Helix-turn-helix transcriptional regulator</fullName>
    </submittedName>
</protein>
<feature type="domain" description="HTH arsR-type" evidence="4">
    <location>
        <begin position="8"/>
        <end position="102"/>
    </location>
</feature>
<dbReference type="PANTHER" id="PTHR43132">
    <property type="entry name" value="ARSENICAL RESISTANCE OPERON REPRESSOR ARSR-RELATED"/>
    <property type="match status" value="1"/>
</dbReference>
<reference evidence="5 6" key="1">
    <citation type="submission" date="2020-07" db="EMBL/GenBank/DDBJ databases">
        <title>Genomic diversity of species in the Neisseriaceae family.</title>
        <authorList>
            <person name="Vincent A.T."/>
            <person name="Bernet E."/>
            <person name="Veyrier F.J."/>
        </authorList>
    </citation>
    <scope>NUCLEOTIDE SEQUENCE [LARGE SCALE GENOMIC DNA]</scope>
    <source>
        <strain evidence="5 6">DSM 22244</strain>
    </source>
</reference>
<dbReference type="AlphaFoldDB" id="A0A7D7N878"/>
<evidence type="ECO:0000313" key="6">
    <source>
        <dbReference type="Proteomes" id="UP000514752"/>
    </source>
</evidence>
<proteinExistence type="predicted"/>
<dbReference type="RefSeq" id="WP_182121633.1">
    <property type="nucleotide sequence ID" value="NZ_CP059567.1"/>
</dbReference>
<dbReference type="GO" id="GO:0003677">
    <property type="term" value="F:DNA binding"/>
    <property type="evidence" value="ECO:0007669"/>
    <property type="project" value="UniProtKB-KW"/>
</dbReference>
<dbReference type="InterPro" id="IPR001845">
    <property type="entry name" value="HTH_ArsR_DNA-bd_dom"/>
</dbReference>
<gene>
    <name evidence="5" type="ORF">H3L94_08275</name>
</gene>
<organism evidence="5 6">
    <name type="scientific">Neisseria shayeganii</name>
    <dbReference type="NCBI Taxonomy" id="607712"/>
    <lineage>
        <taxon>Bacteria</taxon>
        <taxon>Pseudomonadati</taxon>
        <taxon>Pseudomonadota</taxon>
        <taxon>Betaproteobacteria</taxon>
        <taxon>Neisseriales</taxon>
        <taxon>Neisseriaceae</taxon>
        <taxon>Neisseria</taxon>
    </lineage>
</organism>
<dbReference type="Gene3D" id="1.10.10.10">
    <property type="entry name" value="Winged helix-like DNA-binding domain superfamily/Winged helix DNA-binding domain"/>
    <property type="match status" value="1"/>
</dbReference>
<dbReference type="EMBL" id="CP059567">
    <property type="protein sequence ID" value="QMT39857.1"/>
    <property type="molecule type" value="Genomic_DNA"/>
</dbReference>
<dbReference type="SUPFAM" id="SSF46785">
    <property type="entry name" value="Winged helix' DNA-binding domain"/>
    <property type="match status" value="1"/>
</dbReference>
<dbReference type="KEGG" id="nsg:H3L94_08275"/>
<dbReference type="CDD" id="cd00090">
    <property type="entry name" value="HTH_ARSR"/>
    <property type="match status" value="1"/>
</dbReference>
<dbReference type="PANTHER" id="PTHR43132:SF2">
    <property type="entry name" value="ARSENICAL RESISTANCE OPERON REPRESSOR ARSR-RELATED"/>
    <property type="match status" value="1"/>
</dbReference>
<keyword evidence="3" id="KW-0804">Transcription</keyword>
<dbReference type="SMART" id="SM00418">
    <property type="entry name" value="HTH_ARSR"/>
    <property type="match status" value="1"/>
</dbReference>
<dbReference type="PRINTS" id="PR00778">
    <property type="entry name" value="HTHARSR"/>
</dbReference>
<dbReference type="PROSITE" id="PS50987">
    <property type="entry name" value="HTH_ARSR_2"/>
    <property type="match status" value="1"/>
</dbReference>
<evidence type="ECO:0000256" key="3">
    <source>
        <dbReference type="ARBA" id="ARBA00023163"/>
    </source>
</evidence>
<dbReference type="Proteomes" id="UP000514752">
    <property type="component" value="Chromosome"/>
</dbReference>
<evidence type="ECO:0000313" key="5">
    <source>
        <dbReference type="EMBL" id="QMT39857.1"/>
    </source>
</evidence>
<evidence type="ECO:0000259" key="4">
    <source>
        <dbReference type="PROSITE" id="PS50987"/>
    </source>
</evidence>
<dbReference type="GO" id="GO:0003700">
    <property type="term" value="F:DNA-binding transcription factor activity"/>
    <property type="evidence" value="ECO:0007669"/>
    <property type="project" value="InterPro"/>
</dbReference>
<dbReference type="InterPro" id="IPR051011">
    <property type="entry name" value="Metal_resp_trans_reg"/>
</dbReference>
<dbReference type="InterPro" id="IPR036388">
    <property type="entry name" value="WH-like_DNA-bd_sf"/>
</dbReference>
<dbReference type="Pfam" id="PF01022">
    <property type="entry name" value="HTH_5"/>
    <property type="match status" value="1"/>
</dbReference>
<evidence type="ECO:0000256" key="1">
    <source>
        <dbReference type="ARBA" id="ARBA00023015"/>
    </source>
</evidence>
<evidence type="ECO:0000256" key="2">
    <source>
        <dbReference type="ARBA" id="ARBA00023125"/>
    </source>
</evidence>
<sequence>MEQQAFSLAEQAAAAAEFLRTLGNAHRLQVLCLLMAHGEMSVGQIHECTTLSQSALSQHLAKMRDEGLIAYRRDGQTLYYSVCDEKVARIVSVLKDSFCPNEPQPS</sequence>
<dbReference type="NCBIfam" id="NF033788">
    <property type="entry name" value="HTH_metalloreg"/>
    <property type="match status" value="1"/>
</dbReference>